<dbReference type="PROSITE" id="PS51180">
    <property type="entry name" value="BRO1"/>
    <property type="match status" value="1"/>
</dbReference>
<dbReference type="Pfam" id="PF03097">
    <property type="entry name" value="BRO1"/>
    <property type="match status" value="1"/>
</dbReference>
<dbReference type="SMART" id="SM01041">
    <property type="entry name" value="BRO1"/>
    <property type="match status" value="1"/>
</dbReference>
<feature type="compositionally biased region" description="Pro residues" evidence="3">
    <location>
        <begin position="1020"/>
        <end position="1029"/>
    </location>
</feature>
<comment type="caution">
    <text evidence="5">The sequence shown here is derived from an EMBL/GenBank/DDBJ whole genome shotgun (WGS) entry which is preliminary data.</text>
</comment>
<evidence type="ECO:0000256" key="3">
    <source>
        <dbReference type="SAM" id="MobiDB-lite"/>
    </source>
</evidence>
<dbReference type="GO" id="GO:0071467">
    <property type="term" value="P:cellular response to pH"/>
    <property type="evidence" value="ECO:0007669"/>
    <property type="project" value="InterPro"/>
</dbReference>
<evidence type="ECO:0000256" key="1">
    <source>
        <dbReference type="ARBA" id="ARBA00010997"/>
    </source>
</evidence>
<feature type="compositionally biased region" description="Low complexity" evidence="3">
    <location>
        <begin position="77"/>
        <end position="89"/>
    </location>
</feature>
<feature type="compositionally biased region" description="Acidic residues" evidence="3">
    <location>
        <begin position="454"/>
        <end position="463"/>
    </location>
</feature>
<feature type="region of interest" description="Disordered" evidence="3">
    <location>
        <begin position="394"/>
        <end position="463"/>
    </location>
</feature>
<dbReference type="InterPro" id="IPR037505">
    <property type="entry name" value="pH-resp_palC"/>
</dbReference>
<organism evidence="5 6">
    <name type="scientific">Trichophyton rubrum</name>
    <name type="common">Athlete's foot fungus</name>
    <name type="synonym">Epidermophyton rubrum</name>
    <dbReference type="NCBI Taxonomy" id="5551"/>
    <lineage>
        <taxon>Eukaryota</taxon>
        <taxon>Fungi</taxon>
        <taxon>Dikarya</taxon>
        <taxon>Ascomycota</taxon>
        <taxon>Pezizomycotina</taxon>
        <taxon>Eurotiomycetes</taxon>
        <taxon>Eurotiomycetidae</taxon>
        <taxon>Onygenales</taxon>
        <taxon>Arthrodermataceae</taxon>
        <taxon>Trichophyton</taxon>
    </lineage>
</organism>
<dbReference type="EMBL" id="LHPM01000013">
    <property type="protein sequence ID" value="OAL65763.1"/>
    <property type="molecule type" value="Genomic_DNA"/>
</dbReference>
<dbReference type="SMART" id="SM01370">
    <property type="entry name" value="TAFII55_N"/>
    <property type="match status" value="1"/>
</dbReference>
<feature type="region of interest" description="Disordered" evidence="3">
    <location>
        <begin position="995"/>
        <end position="1066"/>
    </location>
</feature>
<dbReference type="PANTHER" id="PTHR40463:SF1">
    <property type="entry name" value="PH-RESPONSE REGULATOR PROTEIN PALC"/>
    <property type="match status" value="1"/>
</dbReference>
<dbReference type="VEuPathDB" id="FungiDB:TERG_02203"/>
<dbReference type="AlphaFoldDB" id="A0A178F299"/>
<dbReference type="GO" id="GO:0005886">
    <property type="term" value="C:plasma membrane"/>
    <property type="evidence" value="ECO:0007669"/>
    <property type="project" value="TreeGrafter"/>
</dbReference>
<accession>A0A178F299</accession>
<feature type="compositionally biased region" description="Low complexity" evidence="3">
    <location>
        <begin position="105"/>
        <end position="115"/>
    </location>
</feature>
<evidence type="ECO:0000256" key="2">
    <source>
        <dbReference type="ARBA" id="ARBA00022193"/>
    </source>
</evidence>
<feature type="domain" description="BRO1" evidence="4">
    <location>
        <begin position="526"/>
        <end position="1024"/>
    </location>
</feature>
<comment type="similarity">
    <text evidence="1">Belongs to the palC family.</text>
</comment>
<feature type="compositionally biased region" description="Low complexity" evidence="3">
    <location>
        <begin position="40"/>
        <end position="70"/>
    </location>
</feature>
<dbReference type="GO" id="GO:0006367">
    <property type="term" value="P:transcription initiation at RNA polymerase II promoter"/>
    <property type="evidence" value="ECO:0007669"/>
    <property type="project" value="InterPro"/>
</dbReference>
<evidence type="ECO:0000313" key="5">
    <source>
        <dbReference type="EMBL" id="OAL65763.1"/>
    </source>
</evidence>
<dbReference type="PANTHER" id="PTHR40463">
    <property type="entry name" value="PH-RESPONSE REGULATOR PROTEIN PALC"/>
    <property type="match status" value="1"/>
</dbReference>
<dbReference type="InterPro" id="IPR004328">
    <property type="entry name" value="BRO1_dom"/>
</dbReference>
<dbReference type="InterPro" id="IPR038499">
    <property type="entry name" value="BRO1_sf"/>
</dbReference>
<sequence>MAGRQILKLTIGKKAAQPSQSSQAAPQPSQKSPTPPPPSASSTPAAAPKLKLKLGLKQPAPQPEQKQTPAKPKKAAATKTPKETPTSSSSKKRSRDAAADTNGKASGAAAPAEGAPIKRFKLTTKPKQPTSLRLKNKGAPPVRPRGSGYDSEASDTEIDPALEEEFILRMEPGDDCEYLRKAIEEKRFGPRSLGGADVSFKSLTRDGRRATVTIRGNIYAATLVDLPAIIEGLKSWDKRGWYKAADICQMLLVLGKVKTEEEAHHYPLPKDVDPATFQYAHGLTPPLRWVRKRRFRKRISNRTIEAVELEVARLLKEDMAAIKPPDFEIMDQSQYARENQTEQDGFEEYDDEQDAEGEFFDESQQYEEQQYEEPMEMDDDLAAEMEAELAAHADAGSVPASATPDVSHAGDDSHEPDAEGELDIGTPQTPHTPLQPPAESSGDEDESGMSAAEDANEDLDQDALEQQRQLQEQLEEIAELEADVQAETRRWEEMNNPILKAKLGKRVQNLKQALELKKVSIGGRGMVLLFTLPTTSHIQFPPFIHSHTHPSLPQASSTARHGLRAALKKHKRLSPAQRASHLPHVLIALNEYIPYLSAISRGLSSNSWREDAPGGDQEDGGRWQGVDDIDILLRAEIEVEWRPTLSSMSTIRMLRQAAMRGNDSSSASSSSRVKGRGLDFEIAFVLSTLAYVHSSLARTEYLTTLYSANTPTAEQKATAIQAATKHLLQASSIHSYLATFSPVSISAPSNTYTPGNFGAEMVHIPIPDLDPSMQSALSSLALAEATLLAVLKDDAFLSACIQSRNKNDTEWMIKSPDIPKVRTLLFARLCVRAAEYAEQAAASAIMLQKGKGSAASYGDSGSERKIDSNLVNYMFILARVARAKACRFLGIDAEMSGKVGEGIAWLRAARDMLGFKGSTAETGADQSSKGKLSGFSRLKKEWSERREEKKIEKVATSSKAGELVTDIDYGDDAGREEEGRVIDMLEKKWTKMNDTVNTQSIPSPSSYASKLPSGRDIHAPPGPYVPPMLEPAELERLRGPIEPPDYNIDLESSEGEDDKETSRSYY</sequence>
<feature type="compositionally biased region" description="Polar residues" evidence="3">
    <location>
        <begin position="995"/>
        <end position="1008"/>
    </location>
</feature>
<feature type="compositionally biased region" description="Low complexity" evidence="3">
    <location>
        <begin position="13"/>
        <end position="32"/>
    </location>
</feature>
<dbReference type="CDD" id="cd08047">
    <property type="entry name" value="TAF7"/>
    <property type="match status" value="1"/>
</dbReference>
<gene>
    <name evidence="5" type="ORF">A7C99_2863</name>
</gene>
<feature type="compositionally biased region" description="Low complexity" evidence="3">
    <location>
        <begin position="426"/>
        <end position="440"/>
    </location>
</feature>
<dbReference type="Proteomes" id="UP000243015">
    <property type="component" value="Unassembled WGS sequence"/>
</dbReference>
<dbReference type="InterPro" id="IPR006751">
    <property type="entry name" value="TAFII55_prot_cons_reg"/>
</dbReference>
<dbReference type="Gene3D" id="1.25.40.280">
    <property type="entry name" value="alix/aip1 like domains"/>
    <property type="match status" value="1"/>
</dbReference>
<evidence type="ECO:0000259" key="4">
    <source>
        <dbReference type="PROSITE" id="PS51180"/>
    </source>
</evidence>
<dbReference type="GO" id="GO:0005669">
    <property type="term" value="C:transcription factor TFIID complex"/>
    <property type="evidence" value="ECO:0007669"/>
    <property type="project" value="InterPro"/>
</dbReference>
<dbReference type="Pfam" id="PF04658">
    <property type="entry name" value="TAFII55_N"/>
    <property type="match status" value="1"/>
</dbReference>
<name>A0A178F299_TRIRU</name>
<feature type="region of interest" description="Disordered" evidence="3">
    <location>
        <begin position="1"/>
        <end position="155"/>
    </location>
</feature>
<evidence type="ECO:0000313" key="6">
    <source>
        <dbReference type="Proteomes" id="UP000243015"/>
    </source>
</evidence>
<feature type="compositionally biased region" description="Basic and acidic residues" evidence="3">
    <location>
        <begin position="408"/>
        <end position="417"/>
    </location>
</feature>
<proteinExistence type="inferred from homology"/>
<reference evidence="5 6" key="1">
    <citation type="submission" date="2016-05" db="EMBL/GenBank/DDBJ databases">
        <title>Genome sequencing of Trichophyton rubrum CMCC(F)T1i isolated from hair.</title>
        <authorList>
            <person name="Zhan P."/>
            <person name="Tao Y."/>
            <person name="Liu W."/>
        </authorList>
    </citation>
    <scope>NUCLEOTIDE SEQUENCE [LARGE SCALE GENOMIC DNA]</scope>
    <source>
        <strain evidence="6">CMCC(F)T1i</strain>
    </source>
</reference>
<protein>
    <recommendedName>
        <fullName evidence="2">pH-response regulator protein palC</fullName>
    </recommendedName>
</protein>